<reference evidence="1 2" key="1">
    <citation type="journal article" date="2006" name="Int. J. Syst. Evol. Microbiol.">
        <title>Costertonia aggregata gen. nov., sp. nov., a mesophilic marine bacterium of the family Flavobacteriaceae, isolated from a mature biofilm.</title>
        <authorList>
            <person name="Kwon K.K."/>
            <person name="Lee Y.K."/>
            <person name="Lee H.K."/>
        </authorList>
    </citation>
    <scope>NUCLEOTIDE SEQUENCE [LARGE SCALE GENOMIC DNA]</scope>
    <source>
        <strain evidence="1 2">KCCM 42265</strain>
    </source>
</reference>
<dbReference type="PROSITE" id="PS51257">
    <property type="entry name" value="PROKAR_LIPOPROTEIN"/>
    <property type="match status" value="1"/>
</dbReference>
<dbReference type="EMBL" id="CP058595">
    <property type="protein sequence ID" value="QLG43927.1"/>
    <property type="molecule type" value="Genomic_DNA"/>
</dbReference>
<dbReference type="RefSeq" id="WP_179240264.1">
    <property type="nucleotide sequence ID" value="NZ_CP058595.1"/>
</dbReference>
<sequence length="131" mass="14997">MKKAILIIPIVFILVSCDPVSSMDANIKNSTSQNLSIQFVTSTGTSETIRITSDETLLFREGMSTTGGFLEPSLIEFDSIYIVSESNEVLKIFKQDTDGKNIYNIDEYWTFSEPSKRFYLYDYEILNEDFE</sequence>
<proteinExistence type="predicted"/>
<dbReference type="AlphaFoldDB" id="A0A7H9AKI6"/>
<evidence type="ECO:0000313" key="1">
    <source>
        <dbReference type="EMBL" id="QLG43927.1"/>
    </source>
</evidence>
<organism evidence="1 2">
    <name type="scientific">Costertonia aggregata</name>
    <dbReference type="NCBI Taxonomy" id="343403"/>
    <lineage>
        <taxon>Bacteria</taxon>
        <taxon>Pseudomonadati</taxon>
        <taxon>Bacteroidota</taxon>
        <taxon>Flavobacteriia</taxon>
        <taxon>Flavobacteriales</taxon>
        <taxon>Flavobacteriaceae</taxon>
        <taxon>Costertonia</taxon>
    </lineage>
</organism>
<name>A0A7H9AKI6_9FLAO</name>
<dbReference type="Proteomes" id="UP000509302">
    <property type="component" value="Chromosome"/>
</dbReference>
<protein>
    <submittedName>
        <fullName evidence="1">Uncharacterized protein</fullName>
    </submittedName>
</protein>
<gene>
    <name evidence="1" type="ORF">HYG79_00710</name>
</gene>
<dbReference type="KEGG" id="cagg:HYG79_00710"/>
<accession>A0A7H9AKI6</accession>
<evidence type="ECO:0000313" key="2">
    <source>
        <dbReference type="Proteomes" id="UP000509302"/>
    </source>
</evidence>
<keyword evidence="2" id="KW-1185">Reference proteome</keyword>